<dbReference type="Proteomes" id="UP000051401">
    <property type="component" value="Unassembled WGS sequence"/>
</dbReference>
<dbReference type="InterPro" id="IPR025227">
    <property type="entry name" value="DUF4169"/>
</dbReference>
<dbReference type="EMBL" id="CP031598">
    <property type="protein sequence ID" value="QEW27115.1"/>
    <property type="molecule type" value="Genomic_DNA"/>
</dbReference>
<dbReference type="EMBL" id="LAXI01000005">
    <property type="protein sequence ID" value="KRS18057.1"/>
    <property type="molecule type" value="Genomic_DNA"/>
</dbReference>
<protein>
    <submittedName>
        <fullName evidence="2">Amidase</fullName>
    </submittedName>
</protein>
<dbReference type="Proteomes" id="UP000325785">
    <property type="component" value="Chromosome"/>
</dbReference>
<dbReference type="KEGG" id="rid:RIdsm_02925"/>
<evidence type="ECO:0000313" key="3">
    <source>
        <dbReference type="EMBL" id="QEW27115.1"/>
    </source>
</evidence>
<sequence>MSGKPVNLNRVRKDKARAEKRARADENAVKFGRTKAEKARDADAADKAGKHIDGHKRDR</sequence>
<evidence type="ECO:0000313" key="5">
    <source>
        <dbReference type="Proteomes" id="UP000325785"/>
    </source>
</evidence>
<organism evidence="2 4">
    <name type="scientific">Roseovarius indicus</name>
    <dbReference type="NCBI Taxonomy" id="540747"/>
    <lineage>
        <taxon>Bacteria</taxon>
        <taxon>Pseudomonadati</taxon>
        <taxon>Pseudomonadota</taxon>
        <taxon>Alphaproteobacteria</taxon>
        <taxon>Rhodobacterales</taxon>
        <taxon>Roseobacteraceae</taxon>
        <taxon>Roseovarius</taxon>
    </lineage>
</organism>
<gene>
    <name evidence="3" type="ORF">RIdsm_02925</name>
    <name evidence="2" type="ORF">XM52_10950</name>
</gene>
<feature type="region of interest" description="Disordered" evidence="1">
    <location>
        <begin position="1"/>
        <end position="59"/>
    </location>
</feature>
<evidence type="ECO:0000313" key="2">
    <source>
        <dbReference type="EMBL" id="KRS18057.1"/>
    </source>
</evidence>
<dbReference type="STRING" id="540747.SAMN04488031_101420"/>
<feature type="compositionally biased region" description="Basic and acidic residues" evidence="1">
    <location>
        <begin position="16"/>
        <end position="59"/>
    </location>
</feature>
<reference evidence="2 4" key="1">
    <citation type="submission" date="2015-04" db="EMBL/GenBank/DDBJ databases">
        <title>The draft genome sequence of Roseovarius indicus B108T.</title>
        <authorList>
            <person name="Li G."/>
            <person name="Lai Q."/>
            <person name="Shao Z."/>
            <person name="Yan P."/>
        </authorList>
    </citation>
    <scope>NUCLEOTIDE SEQUENCE [LARGE SCALE GENOMIC DNA]</scope>
    <source>
        <strain evidence="2 4">B108</strain>
    </source>
</reference>
<evidence type="ECO:0000256" key="1">
    <source>
        <dbReference type="SAM" id="MobiDB-lite"/>
    </source>
</evidence>
<dbReference type="Pfam" id="PF13770">
    <property type="entry name" value="DUF4169"/>
    <property type="match status" value="1"/>
</dbReference>
<accession>A0A0T5P9U2</accession>
<keyword evidence="4" id="KW-1185">Reference proteome</keyword>
<proteinExistence type="predicted"/>
<dbReference type="RefSeq" id="WP_057816156.1">
    <property type="nucleotide sequence ID" value="NZ_CP031598.1"/>
</dbReference>
<reference evidence="3 5" key="2">
    <citation type="submission" date="2018-08" db="EMBL/GenBank/DDBJ databases">
        <title>Genetic Globetrotter - A new plasmid hitch-hiking vast phylogenetic and geographic distances.</title>
        <authorList>
            <person name="Vollmers J."/>
            <person name="Petersen J."/>
        </authorList>
    </citation>
    <scope>NUCLEOTIDE SEQUENCE [LARGE SCALE GENOMIC DNA]</scope>
    <source>
        <strain evidence="3 5">DSM 26383</strain>
    </source>
</reference>
<dbReference type="PATRIC" id="fig|540747.5.peg.5116"/>
<dbReference type="AlphaFoldDB" id="A0A0T5P9U2"/>
<evidence type="ECO:0000313" key="4">
    <source>
        <dbReference type="Proteomes" id="UP000051401"/>
    </source>
</evidence>
<name>A0A0T5P9U2_9RHOB</name>